<keyword evidence="21" id="KW-1185">Reference proteome</keyword>
<comment type="catalytic activity">
    <reaction evidence="18 19">
        <text>alpha-ribazole 5'-phosphate + adenosylcob(III)inamide-GDP = adenosylcob(III)alamin 5'-phosphate + GMP + H(+)</text>
        <dbReference type="Rhea" id="RHEA:23560"/>
        <dbReference type="ChEBI" id="CHEBI:15378"/>
        <dbReference type="ChEBI" id="CHEBI:57918"/>
        <dbReference type="ChEBI" id="CHEBI:58115"/>
        <dbReference type="ChEBI" id="CHEBI:60487"/>
        <dbReference type="ChEBI" id="CHEBI:60493"/>
        <dbReference type="EC" id="2.7.8.26"/>
    </reaction>
</comment>
<dbReference type="PANTHER" id="PTHR34148:SF1">
    <property type="entry name" value="ADENOSYLCOBINAMIDE-GDP RIBAZOLETRANSFERASE"/>
    <property type="match status" value="1"/>
</dbReference>
<dbReference type="PANTHER" id="PTHR34148">
    <property type="entry name" value="ADENOSYLCOBINAMIDE-GDP RIBAZOLETRANSFERASE"/>
    <property type="match status" value="1"/>
</dbReference>
<organism evidence="20 21">
    <name type="scientific">Agarivorans gilvus</name>
    <dbReference type="NCBI Taxonomy" id="680279"/>
    <lineage>
        <taxon>Bacteria</taxon>
        <taxon>Pseudomonadati</taxon>
        <taxon>Pseudomonadota</taxon>
        <taxon>Gammaproteobacteria</taxon>
        <taxon>Alteromonadales</taxon>
        <taxon>Alteromonadaceae</taxon>
        <taxon>Agarivorans</taxon>
    </lineage>
</organism>
<evidence type="ECO:0000256" key="18">
    <source>
        <dbReference type="ARBA" id="ARBA00049504"/>
    </source>
</evidence>
<comment type="function">
    <text evidence="14 19">Joins adenosylcobinamide-GDP and alpha-ribazole to generate adenosylcobalamin (Ado-cobalamin). Also synthesizes adenosylcobalamin 5'-phosphate from adenosylcobinamide-GDP and alpha-ribazole 5'-phosphate.</text>
</comment>
<evidence type="ECO:0000256" key="17">
    <source>
        <dbReference type="ARBA" id="ARBA00048623"/>
    </source>
</evidence>
<sequence length="268" mass="29161">MNMTKRLRQQLNLLFNAFSFFSRIPVPKSVTYSGQSLSQCVAYFPLVGWMVAAVNAAVIWLLLPILGPALAILLAMVVSCWTTGAFHEDGFADCCDGFGGGYQREQILQIMKDSRLGTYGVLGLCSMLALKFTGLLGLINGLAITEFLLLLWWAHSLSRCSAVLLIWRMSYVRETNENSKAKAVAQSIGLKELALATVWLLPPALLLSTTLLWASLLACAVVTLLWARYLKLKLGGYTGDALGAQQQLSELFIYLSALAMLNTGGLAG</sequence>
<evidence type="ECO:0000256" key="19">
    <source>
        <dbReference type="HAMAP-Rule" id="MF_00719"/>
    </source>
</evidence>
<comment type="catalytic activity">
    <reaction evidence="17 19">
        <text>alpha-ribazole + adenosylcob(III)inamide-GDP = adenosylcob(III)alamin + GMP + H(+)</text>
        <dbReference type="Rhea" id="RHEA:16049"/>
        <dbReference type="ChEBI" id="CHEBI:10329"/>
        <dbReference type="ChEBI" id="CHEBI:15378"/>
        <dbReference type="ChEBI" id="CHEBI:18408"/>
        <dbReference type="ChEBI" id="CHEBI:58115"/>
        <dbReference type="ChEBI" id="CHEBI:60487"/>
        <dbReference type="EC" id="2.7.8.26"/>
    </reaction>
</comment>
<evidence type="ECO:0000256" key="7">
    <source>
        <dbReference type="ARBA" id="ARBA00022475"/>
    </source>
</evidence>
<comment type="similarity">
    <text evidence="4 19">Belongs to the CobS family.</text>
</comment>
<keyword evidence="7 19" id="KW-1003">Cell membrane</keyword>
<evidence type="ECO:0000256" key="16">
    <source>
        <dbReference type="ARBA" id="ARBA00032853"/>
    </source>
</evidence>
<dbReference type="InterPro" id="IPR003805">
    <property type="entry name" value="CobS"/>
</dbReference>
<reference evidence="21" key="1">
    <citation type="journal article" date="2019" name="Int. J. Syst. Evol. Microbiol.">
        <title>The Global Catalogue of Microorganisms (GCM) 10K type strain sequencing project: providing services to taxonomists for standard genome sequencing and annotation.</title>
        <authorList>
            <consortium name="The Broad Institute Genomics Platform"/>
            <consortium name="The Broad Institute Genome Sequencing Center for Infectious Disease"/>
            <person name="Wu L."/>
            <person name="Ma J."/>
        </authorList>
    </citation>
    <scope>NUCLEOTIDE SEQUENCE [LARGE SCALE GENOMIC DNA]</scope>
    <source>
        <strain evidence="21">CGMCC 1.10131</strain>
    </source>
</reference>
<dbReference type="Pfam" id="PF02654">
    <property type="entry name" value="CobS"/>
    <property type="match status" value="1"/>
</dbReference>
<gene>
    <name evidence="19 20" type="primary">cobS</name>
    <name evidence="20" type="ORF">GCM10007414_23930</name>
</gene>
<keyword evidence="13 19" id="KW-0472">Membrane</keyword>
<evidence type="ECO:0000256" key="11">
    <source>
        <dbReference type="ARBA" id="ARBA00022842"/>
    </source>
</evidence>
<evidence type="ECO:0000256" key="10">
    <source>
        <dbReference type="ARBA" id="ARBA00022692"/>
    </source>
</evidence>
<comment type="caution">
    <text evidence="19">Lacks conserved residue(s) required for the propagation of feature annotation.</text>
</comment>
<evidence type="ECO:0000256" key="5">
    <source>
        <dbReference type="ARBA" id="ARBA00013200"/>
    </source>
</evidence>
<feature type="transmembrane region" description="Helical" evidence="19">
    <location>
        <begin position="211"/>
        <end position="230"/>
    </location>
</feature>
<evidence type="ECO:0000256" key="9">
    <source>
        <dbReference type="ARBA" id="ARBA00022679"/>
    </source>
</evidence>
<evidence type="ECO:0000313" key="20">
    <source>
        <dbReference type="EMBL" id="GGB09768.1"/>
    </source>
</evidence>
<dbReference type="EMBL" id="BMDY01000013">
    <property type="protein sequence ID" value="GGB09768.1"/>
    <property type="molecule type" value="Genomic_DNA"/>
</dbReference>
<comment type="pathway">
    <text evidence="3 19">Cofactor biosynthesis; adenosylcobalamin biosynthesis; adenosylcobalamin from cob(II)yrinate a,c-diamide: step 7/7.</text>
</comment>
<feature type="transmembrane region" description="Helical" evidence="19">
    <location>
        <begin position="150"/>
        <end position="167"/>
    </location>
</feature>
<accession>A0ABQ1I2B6</accession>
<comment type="cofactor">
    <cofactor evidence="1 19">
        <name>Mg(2+)</name>
        <dbReference type="ChEBI" id="CHEBI:18420"/>
    </cofactor>
</comment>
<dbReference type="EC" id="2.7.8.26" evidence="5 19"/>
<evidence type="ECO:0000256" key="15">
    <source>
        <dbReference type="ARBA" id="ARBA00032605"/>
    </source>
</evidence>
<keyword evidence="12 19" id="KW-1133">Transmembrane helix</keyword>
<evidence type="ECO:0000256" key="4">
    <source>
        <dbReference type="ARBA" id="ARBA00010561"/>
    </source>
</evidence>
<comment type="subcellular location">
    <subcellularLocation>
        <location evidence="2 19">Cell membrane</location>
        <topology evidence="2 19">Multi-pass membrane protein</topology>
    </subcellularLocation>
</comment>
<dbReference type="NCBIfam" id="NF001277">
    <property type="entry name" value="PRK00235.1-3"/>
    <property type="match status" value="1"/>
</dbReference>
<evidence type="ECO:0000256" key="12">
    <source>
        <dbReference type="ARBA" id="ARBA00022989"/>
    </source>
</evidence>
<comment type="caution">
    <text evidence="20">The sequence shown here is derived from an EMBL/GenBank/DDBJ whole genome shotgun (WGS) entry which is preliminary data.</text>
</comment>
<name>A0ABQ1I2B6_9ALTE</name>
<keyword evidence="9 19" id="KW-0808">Transferase</keyword>
<keyword evidence="11 19" id="KW-0460">Magnesium</keyword>
<evidence type="ECO:0000256" key="1">
    <source>
        <dbReference type="ARBA" id="ARBA00001946"/>
    </source>
</evidence>
<evidence type="ECO:0000256" key="14">
    <source>
        <dbReference type="ARBA" id="ARBA00025228"/>
    </source>
</evidence>
<dbReference type="HAMAP" id="MF_00719">
    <property type="entry name" value="CobS"/>
    <property type="match status" value="1"/>
</dbReference>
<evidence type="ECO:0000256" key="3">
    <source>
        <dbReference type="ARBA" id="ARBA00004663"/>
    </source>
</evidence>
<feature type="transmembrane region" description="Helical" evidence="19">
    <location>
        <begin position="119"/>
        <end position="144"/>
    </location>
</feature>
<keyword evidence="8 19" id="KW-0169">Cobalamin biosynthesis</keyword>
<evidence type="ECO:0000256" key="2">
    <source>
        <dbReference type="ARBA" id="ARBA00004651"/>
    </source>
</evidence>
<protein>
    <recommendedName>
        <fullName evidence="6 19">Adenosylcobinamide-GDP ribazoletransferase</fullName>
        <ecNumber evidence="5 19">2.7.8.26</ecNumber>
    </recommendedName>
    <alternativeName>
        <fullName evidence="16 19">Cobalamin synthase</fullName>
    </alternativeName>
    <alternativeName>
        <fullName evidence="15 19">Cobalamin-5'-phosphate synthase</fullName>
    </alternativeName>
</protein>
<evidence type="ECO:0000256" key="6">
    <source>
        <dbReference type="ARBA" id="ARBA00015850"/>
    </source>
</evidence>
<proteinExistence type="inferred from homology"/>
<evidence type="ECO:0000313" key="21">
    <source>
        <dbReference type="Proteomes" id="UP000651977"/>
    </source>
</evidence>
<evidence type="ECO:0000256" key="13">
    <source>
        <dbReference type="ARBA" id="ARBA00023136"/>
    </source>
</evidence>
<keyword evidence="10 19" id="KW-0812">Transmembrane</keyword>
<dbReference type="Proteomes" id="UP000651977">
    <property type="component" value="Unassembled WGS sequence"/>
</dbReference>
<evidence type="ECO:0000256" key="8">
    <source>
        <dbReference type="ARBA" id="ARBA00022573"/>
    </source>
</evidence>